<evidence type="ECO:0000313" key="2">
    <source>
        <dbReference type="EMBL" id="RNA06523.1"/>
    </source>
</evidence>
<reference evidence="2 3" key="1">
    <citation type="journal article" date="2018" name="Sci. Rep.">
        <title>Genomic signatures of local adaptation to the degree of environmental predictability in rotifers.</title>
        <authorList>
            <person name="Franch-Gras L."/>
            <person name="Hahn C."/>
            <person name="Garcia-Roger E.M."/>
            <person name="Carmona M.J."/>
            <person name="Serra M."/>
            <person name="Gomez A."/>
        </authorList>
    </citation>
    <scope>NUCLEOTIDE SEQUENCE [LARGE SCALE GENOMIC DNA]</scope>
    <source>
        <strain evidence="2">HYR1</strain>
    </source>
</reference>
<evidence type="ECO:0000313" key="3">
    <source>
        <dbReference type="Proteomes" id="UP000276133"/>
    </source>
</evidence>
<gene>
    <name evidence="2" type="ORF">BpHYR1_052954</name>
</gene>
<organism evidence="2 3">
    <name type="scientific">Brachionus plicatilis</name>
    <name type="common">Marine rotifer</name>
    <name type="synonym">Brachionus muelleri</name>
    <dbReference type="NCBI Taxonomy" id="10195"/>
    <lineage>
        <taxon>Eukaryota</taxon>
        <taxon>Metazoa</taxon>
        <taxon>Spiralia</taxon>
        <taxon>Gnathifera</taxon>
        <taxon>Rotifera</taxon>
        <taxon>Eurotatoria</taxon>
        <taxon>Monogononta</taxon>
        <taxon>Pseudotrocha</taxon>
        <taxon>Ploima</taxon>
        <taxon>Brachionidae</taxon>
        <taxon>Brachionus</taxon>
    </lineage>
</organism>
<feature type="non-terminal residue" evidence="2">
    <location>
        <position position="1"/>
    </location>
</feature>
<dbReference type="EMBL" id="REGN01007360">
    <property type="protein sequence ID" value="RNA06523.1"/>
    <property type="molecule type" value="Genomic_DNA"/>
</dbReference>
<feature type="region of interest" description="Disordered" evidence="1">
    <location>
        <begin position="197"/>
        <end position="261"/>
    </location>
</feature>
<comment type="caution">
    <text evidence="2">The sequence shown here is derived from an EMBL/GenBank/DDBJ whole genome shotgun (WGS) entry which is preliminary data.</text>
</comment>
<keyword evidence="3" id="KW-1185">Reference proteome</keyword>
<protein>
    <submittedName>
        <fullName evidence="2">Uncharacterized protein</fullName>
    </submittedName>
</protein>
<dbReference type="Proteomes" id="UP000276133">
    <property type="component" value="Unassembled WGS sequence"/>
</dbReference>
<sequence>GPVKVIGKGKCSVKLISFESEVEIIVVDGLVNDCLLGLDVAFKLADIKDCLECIRSALSQRKSGTILTCNFKKVPDFEGDNSGTVEEPANIGTVNAATYKFIIEDEQQMDEAVDLNTSPPLQLSNILEDQDQLNLDETNPSIRVPIQLSHSVTRRSSCGPSMSQSDNLISKLTIAEEEGEVDREMAAGNLEELARFKQTKMSTDSSDSDTEANRVHEWARSTSSTSRSRARLRSSNNFNRPLSVSSENEHHNPALGQTPFSSKILSVEHRLANMSQMSIH</sequence>
<name>A0A3M7Q5B9_BRAPC</name>
<proteinExistence type="predicted"/>
<dbReference type="AlphaFoldDB" id="A0A3M7Q5B9"/>
<accession>A0A3M7Q5B9</accession>
<evidence type="ECO:0000256" key="1">
    <source>
        <dbReference type="SAM" id="MobiDB-lite"/>
    </source>
</evidence>
<feature type="compositionally biased region" description="Polar residues" evidence="1">
    <location>
        <begin position="236"/>
        <end position="246"/>
    </location>
</feature>